<comment type="similarity">
    <text evidence="2">Belongs to the CDP-alcohol phosphatidyltransferase class-I family.</text>
</comment>
<gene>
    <name evidence="4" type="ordered locus">HTH_1713</name>
</gene>
<dbReference type="PATRIC" id="fig|608538.5.peg.1729"/>
<reference evidence="4 5" key="1">
    <citation type="journal article" date="2010" name="J. Bacteriol.">
        <title>Complete genome sequence of the thermophilic, obligately chemolithoautotrophic hydrogen-oxidizing bacterium Hydrogenobacter thermophilus TK-6.</title>
        <authorList>
            <person name="Arai H."/>
            <person name="Kanbe H."/>
            <person name="Ishii M."/>
            <person name="Igarashi Y."/>
        </authorList>
    </citation>
    <scope>NUCLEOTIDE SEQUENCE [LARGE SCALE GENOMIC DNA]</scope>
    <source>
        <strain evidence="5">DSM 6534 / IAM 12695 / TK-6 [Tokyo]</strain>
    </source>
</reference>
<dbReference type="OrthoDB" id="9785831at2"/>
<dbReference type="GO" id="GO:0016020">
    <property type="term" value="C:membrane"/>
    <property type="evidence" value="ECO:0007669"/>
    <property type="project" value="InterPro"/>
</dbReference>
<dbReference type="STRING" id="608538.HTH_1713"/>
<organism evidence="4 5">
    <name type="scientific">Hydrogenobacter thermophilus (strain DSM 6534 / IAM 12695 / TK-6)</name>
    <dbReference type="NCBI Taxonomy" id="608538"/>
    <lineage>
        <taxon>Bacteria</taxon>
        <taxon>Pseudomonadati</taxon>
        <taxon>Aquificota</taxon>
        <taxon>Aquificia</taxon>
        <taxon>Aquificales</taxon>
        <taxon>Aquificaceae</taxon>
        <taxon>Hydrogenobacter</taxon>
    </lineage>
</organism>
<evidence type="ECO:0000256" key="1">
    <source>
        <dbReference type="ARBA" id="ARBA00022679"/>
    </source>
</evidence>
<dbReference type="Pfam" id="PF01066">
    <property type="entry name" value="CDP-OH_P_transf"/>
    <property type="match status" value="1"/>
</dbReference>
<name>D3DK08_HYDTT</name>
<evidence type="ECO:0000256" key="2">
    <source>
        <dbReference type="RuleBase" id="RU003750"/>
    </source>
</evidence>
<dbReference type="InterPro" id="IPR043130">
    <property type="entry name" value="CDP-OH_PTrfase_TM_dom"/>
</dbReference>
<dbReference type="EMBL" id="AP011112">
    <property type="protein sequence ID" value="BAI70160.1"/>
    <property type="molecule type" value="Genomic_DNA"/>
</dbReference>
<feature type="transmembrane region" description="Helical" evidence="3">
    <location>
        <begin position="32"/>
        <end position="49"/>
    </location>
</feature>
<dbReference type="Gene3D" id="1.20.120.1760">
    <property type="match status" value="1"/>
</dbReference>
<evidence type="ECO:0000313" key="5">
    <source>
        <dbReference type="Proteomes" id="UP000002574"/>
    </source>
</evidence>
<keyword evidence="3" id="KW-0812">Transmembrane</keyword>
<dbReference type="GO" id="GO:0016780">
    <property type="term" value="F:phosphotransferase activity, for other substituted phosphate groups"/>
    <property type="evidence" value="ECO:0007669"/>
    <property type="project" value="InterPro"/>
</dbReference>
<accession>D3DK08</accession>
<dbReference type="GO" id="GO:0008654">
    <property type="term" value="P:phospholipid biosynthetic process"/>
    <property type="evidence" value="ECO:0007669"/>
    <property type="project" value="InterPro"/>
</dbReference>
<dbReference type="KEGG" id="hte:Hydth_1698"/>
<keyword evidence="1 2" id="KW-0808">Transferase</keyword>
<dbReference type="KEGG" id="hth:HTH_1713"/>
<dbReference type="RefSeq" id="WP_012964340.1">
    <property type="nucleotide sequence ID" value="NC_013799.1"/>
</dbReference>
<protein>
    <submittedName>
        <fullName evidence="4">CDP-alcohol phosphatidyltransferase</fullName>
    </submittedName>
</protein>
<evidence type="ECO:0000256" key="3">
    <source>
        <dbReference type="SAM" id="Phobius"/>
    </source>
</evidence>
<keyword evidence="3" id="KW-1133">Transmembrane helix</keyword>
<dbReference type="PROSITE" id="PS00379">
    <property type="entry name" value="CDP_ALCOHOL_P_TRANSF"/>
    <property type="match status" value="1"/>
</dbReference>
<dbReference type="AlphaFoldDB" id="D3DK08"/>
<feature type="transmembrane region" description="Helical" evidence="3">
    <location>
        <begin position="150"/>
        <end position="178"/>
    </location>
</feature>
<dbReference type="Proteomes" id="UP000002574">
    <property type="component" value="Chromosome"/>
</dbReference>
<dbReference type="InterPro" id="IPR000462">
    <property type="entry name" value="CDP-OH_P_trans"/>
</dbReference>
<keyword evidence="3" id="KW-0472">Membrane</keyword>
<dbReference type="eggNOG" id="COG0558">
    <property type="taxonomic scope" value="Bacteria"/>
</dbReference>
<dbReference type="InterPro" id="IPR048254">
    <property type="entry name" value="CDP_ALCOHOL_P_TRANSF_CS"/>
</dbReference>
<sequence>MSYLVRELKPHFERNIQPLLTLLSKAHVDPNVITLLGLVFVIVGSFFLYMHTYFWSFVFLALGGFADAIDGALARKNGSKNEFGAFLDSLTDRFSDAFPLIAISLSSEKLFSFISLLALVFSFGVSYARARAEGLGHELKVGLFERPERWITLLLGILIGAIELALMVILLGSFITLIQRVYAFKNRTSR</sequence>
<proteinExistence type="inferred from homology"/>
<evidence type="ECO:0000313" key="4">
    <source>
        <dbReference type="EMBL" id="BAI70160.1"/>
    </source>
</evidence>
<feature type="transmembrane region" description="Helical" evidence="3">
    <location>
        <begin position="110"/>
        <end position="130"/>
    </location>
</feature>
<keyword evidence="5" id="KW-1185">Reference proteome</keyword>